<evidence type="ECO:0000256" key="3">
    <source>
        <dbReference type="ARBA" id="ARBA00022679"/>
    </source>
</evidence>
<keyword evidence="8" id="KW-1185">Reference proteome</keyword>
<evidence type="ECO:0000256" key="1">
    <source>
        <dbReference type="ARBA" id="ARBA00001933"/>
    </source>
</evidence>
<dbReference type="InterPro" id="IPR015422">
    <property type="entry name" value="PyrdxlP-dep_Trfase_small"/>
</dbReference>
<organism evidence="7 8">
    <name type="scientific">Monosporascus ibericus</name>
    <dbReference type="NCBI Taxonomy" id="155417"/>
    <lineage>
        <taxon>Eukaryota</taxon>
        <taxon>Fungi</taxon>
        <taxon>Dikarya</taxon>
        <taxon>Ascomycota</taxon>
        <taxon>Pezizomycotina</taxon>
        <taxon>Sordariomycetes</taxon>
        <taxon>Xylariomycetidae</taxon>
        <taxon>Xylariales</taxon>
        <taxon>Xylariales incertae sedis</taxon>
        <taxon>Monosporascus</taxon>
    </lineage>
</organism>
<dbReference type="Pfam" id="PF00155">
    <property type="entry name" value="Aminotran_1_2"/>
    <property type="match status" value="1"/>
</dbReference>
<reference evidence="7 8" key="1">
    <citation type="submission" date="2018-06" db="EMBL/GenBank/DDBJ databases">
        <title>Complete Genomes of Monosporascus.</title>
        <authorList>
            <person name="Robinson A.J."/>
            <person name="Natvig D.O."/>
        </authorList>
    </citation>
    <scope>NUCLEOTIDE SEQUENCE [LARGE SCALE GENOMIC DNA]</scope>
    <source>
        <strain evidence="7 8">CBS 110550</strain>
    </source>
</reference>
<feature type="compositionally biased region" description="Polar residues" evidence="5">
    <location>
        <begin position="493"/>
        <end position="511"/>
    </location>
</feature>
<dbReference type="InterPro" id="IPR050087">
    <property type="entry name" value="AON_synthase_class-II"/>
</dbReference>
<name>A0A4Q4TNE3_9PEZI</name>
<evidence type="ECO:0000256" key="5">
    <source>
        <dbReference type="SAM" id="MobiDB-lite"/>
    </source>
</evidence>
<comment type="cofactor">
    <cofactor evidence="1">
        <name>pyridoxal 5'-phosphate</name>
        <dbReference type="ChEBI" id="CHEBI:597326"/>
    </cofactor>
</comment>
<keyword evidence="3" id="KW-0808">Transferase</keyword>
<dbReference type="InterPro" id="IPR015421">
    <property type="entry name" value="PyrdxlP-dep_Trfase_major"/>
</dbReference>
<dbReference type="GO" id="GO:0016740">
    <property type="term" value="F:transferase activity"/>
    <property type="evidence" value="ECO:0007669"/>
    <property type="project" value="UniProtKB-KW"/>
</dbReference>
<dbReference type="Gene3D" id="3.40.640.10">
    <property type="entry name" value="Type I PLP-dependent aspartate aminotransferase-like (Major domain)"/>
    <property type="match status" value="1"/>
</dbReference>
<dbReference type="OrthoDB" id="2382073at2759"/>
<feature type="domain" description="Aminotransferase class I/classII large" evidence="6">
    <location>
        <begin position="74"/>
        <end position="448"/>
    </location>
</feature>
<dbReference type="Gene3D" id="3.90.1150.10">
    <property type="entry name" value="Aspartate Aminotransferase, domain 1"/>
    <property type="match status" value="1"/>
</dbReference>
<comment type="similarity">
    <text evidence="2">Belongs to the class-II pyridoxal-phosphate-dependent aminotransferase family. BioF subfamily.</text>
</comment>
<dbReference type="GO" id="GO:0009102">
    <property type="term" value="P:biotin biosynthetic process"/>
    <property type="evidence" value="ECO:0007669"/>
    <property type="project" value="TreeGrafter"/>
</dbReference>
<dbReference type="EMBL" id="QJNU01000114">
    <property type="protein sequence ID" value="RYP06863.1"/>
    <property type="molecule type" value="Genomic_DNA"/>
</dbReference>
<dbReference type="AlphaFoldDB" id="A0A4Q4TNE3"/>
<dbReference type="SUPFAM" id="SSF53383">
    <property type="entry name" value="PLP-dependent transferases"/>
    <property type="match status" value="1"/>
</dbReference>
<feature type="region of interest" description="Disordered" evidence="5">
    <location>
        <begin position="489"/>
        <end position="511"/>
    </location>
</feature>
<comment type="caution">
    <text evidence="7">The sequence shown here is derived from an EMBL/GenBank/DDBJ whole genome shotgun (WGS) entry which is preliminary data.</text>
</comment>
<gene>
    <name evidence="7" type="ORF">DL764_002911</name>
</gene>
<protein>
    <recommendedName>
        <fullName evidence="6">Aminotransferase class I/classII large domain-containing protein</fullName>
    </recommendedName>
</protein>
<dbReference type="InterPro" id="IPR004839">
    <property type="entry name" value="Aminotransferase_I/II_large"/>
</dbReference>
<proteinExistence type="inferred from homology"/>
<evidence type="ECO:0000313" key="7">
    <source>
        <dbReference type="EMBL" id="RYP06863.1"/>
    </source>
</evidence>
<sequence length="511" mass="56622">MTETGSVWMAEWAAAQKVKAPSMKNESVFYRNLEEELDLARQTGHSLPLHLPNHEIDFSSCDVIGLGQSGALRKEFLQELADNPNFHLGAGGSRLMDGHTRYQDKLEREIAEMFDVESALVVHSGWTANQAIFSTIPRPGDVIVYDELMHATALAGMKVSLALEQRLFRHNDVDSFIEVLEEVRDSQPQIRSGKRCVIIAVESYYSMDGDICPLRELIDAAKEIFPLGNAQFVVDEAHSFGVVGPKGLGFVSELGLEKEIAIRMHTFGKALSGSGAVILSNNTVRWMLINHAKVLICSVAPPFTLLAAARAGLRLMRSEEAQKVSASLIGAYGVELNASQARDRLQYLTKLYLDTLTSNPIYKKANAKGLLRMPMHEEEDWHDQPFITHIVPIWTKSKHAHYLSFHLVSDGINGTPIVFPIVPKGEDRVRLIMHSYNTEEDVKTLVNSICSWAQEMLEIEASGDKNRLPKAAQRAFDLMKKVAAEDGVDGTKETNGVNGTNRANEIANGTM</sequence>
<accession>A0A4Q4TNE3</accession>
<dbReference type="PANTHER" id="PTHR13693:SF77">
    <property type="entry name" value="8-AMINO-7-OXONONANOATE SYNTHASE"/>
    <property type="match status" value="1"/>
</dbReference>
<evidence type="ECO:0000256" key="2">
    <source>
        <dbReference type="ARBA" id="ARBA00010008"/>
    </source>
</evidence>
<evidence type="ECO:0000256" key="4">
    <source>
        <dbReference type="ARBA" id="ARBA00022898"/>
    </source>
</evidence>
<dbReference type="Proteomes" id="UP000293360">
    <property type="component" value="Unassembled WGS sequence"/>
</dbReference>
<evidence type="ECO:0000259" key="6">
    <source>
        <dbReference type="Pfam" id="PF00155"/>
    </source>
</evidence>
<dbReference type="InterPro" id="IPR015424">
    <property type="entry name" value="PyrdxlP-dep_Trfase"/>
</dbReference>
<keyword evidence="4" id="KW-0663">Pyridoxal phosphate</keyword>
<evidence type="ECO:0000313" key="8">
    <source>
        <dbReference type="Proteomes" id="UP000293360"/>
    </source>
</evidence>
<dbReference type="PANTHER" id="PTHR13693">
    <property type="entry name" value="CLASS II AMINOTRANSFERASE/8-AMINO-7-OXONONANOATE SYNTHASE"/>
    <property type="match status" value="1"/>
</dbReference>
<dbReference type="STRING" id="155417.A0A4Q4TNE3"/>
<dbReference type="GO" id="GO:0030170">
    <property type="term" value="F:pyridoxal phosphate binding"/>
    <property type="evidence" value="ECO:0007669"/>
    <property type="project" value="InterPro"/>
</dbReference>